<evidence type="ECO:0000313" key="10">
    <source>
        <dbReference type="Proteomes" id="UP001589748"/>
    </source>
</evidence>
<comment type="caution">
    <text evidence="9">The sequence shown here is derived from an EMBL/GenBank/DDBJ whole genome shotgun (WGS) entry which is preliminary data.</text>
</comment>
<dbReference type="Proteomes" id="UP001589748">
    <property type="component" value="Unassembled WGS sequence"/>
</dbReference>
<dbReference type="Gene3D" id="1.10.441.10">
    <property type="entry name" value="Phosphomannose Isomerase, domain 2"/>
    <property type="match status" value="1"/>
</dbReference>
<dbReference type="InterPro" id="IPR016305">
    <property type="entry name" value="Mannose-6-P_Isomerase"/>
</dbReference>
<keyword evidence="6" id="KW-0862">Zinc</keyword>
<evidence type="ECO:0000256" key="5">
    <source>
        <dbReference type="ARBA" id="ARBA00022723"/>
    </source>
</evidence>
<protein>
    <recommendedName>
        <fullName evidence="4">mannose-6-phosphate isomerase</fullName>
        <ecNumber evidence="4">5.3.1.8</ecNumber>
    </recommendedName>
</protein>
<evidence type="ECO:0000256" key="7">
    <source>
        <dbReference type="ARBA" id="ARBA00023235"/>
    </source>
</evidence>
<dbReference type="SUPFAM" id="SSF51182">
    <property type="entry name" value="RmlC-like cupins"/>
    <property type="match status" value="1"/>
</dbReference>
<feature type="domain" description="Phosphomannose isomerase type I catalytic" evidence="8">
    <location>
        <begin position="1"/>
        <end position="147"/>
    </location>
</feature>
<dbReference type="EMBL" id="JBHMDM010000004">
    <property type="protein sequence ID" value="MFB9376665.1"/>
    <property type="molecule type" value="Genomic_DNA"/>
</dbReference>
<evidence type="ECO:0000259" key="8">
    <source>
        <dbReference type="Pfam" id="PF20511"/>
    </source>
</evidence>
<dbReference type="RefSeq" id="WP_380135983.1">
    <property type="nucleotide sequence ID" value="NZ_JBHLUI010000003.1"/>
</dbReference>
<dbReference type="InterPro" id="IPR011051">
    <property type="entry name" value="RmlC_Cupin_sf"/>
</dbReference>
<dbReference type="Pfam" id="PF20511">
    <property type="entry name" value="PMI_typeI_cat"/>
    <property type="match status" value="1"/>
</dbReference>
<evidence type="ECO:0000256" key="1">
    <source>
        <dbReference type="ARBA" id="ARBA00000757"/>
    </source>
</evidence>
<evidence type="ECO:0000256" key="3">
    <source>
        <dbReference type="ARBA" id="ARBA00010772"/>
    </source>
</evidence>
<dbReference type="NCBIfam" id="TIGR00218">
    <property type="entry name" value="manA"/>
    <property type="match status" value="1"/>
</dbReference>
<comment type="similarity">
    <text evidence="3">Belongs to the mannose-6-phosphate isomerase type 1 family.</text>
</comment>
<keyword evidence="7 9" id="KW-0413">Isomerase</keyword>
<name>A0ABV5LRE6_9ACTN</name>
<dbReference type="PRINTS" id="PR00714">
    <property type="entry name" value="MAN6PISMRASE"/>
</dbReference>
<reference evidence="9 10" key="1">
    <citation type="submission" date="2024-09" db="EMBL/GenBank/DDBJ databases">
        <authorList>
            <person name="Sun Q."/>
            <person name="Mori K."/>
        </authorList>
    </citation>
    <scope>NUCLEOTIDE SEQUENCE [LARGE SCALE GENOMIC DNA]</scope>
    <source>
        <strain evidence="9 10">TISTR 1856</strain>
    </source>
</reference>
<dbReference type="InterPro" id="IPR014710">
    <property type="entry name" value="RmlC-like_jellyroll"/>
</dbReference>
<evidence type="ECO:0000256" key="6">
    <source>
        <dbReference type="ARBA" id="ARBA00022833"/>
    </source>
</evidence>
<sequence>MQRLQNRVQPYAWGTTDRIAELLGREADGTPAAELWIGAHPAAPSQVLDADGTPGATLEEVVAGDPAQTLGPDRDADRLPFLLKVLSAAAPLSLQVHPDRERAGRRFAEEDAAGVPLDAPHRLYRDTEHKPELLFALEEFHAMAGFRSPGAARDLLADLHLTDLPPAATDLFAQLLADLSLVEEGAALRAATQRVLTAPAEAVGPLVDAVARACAELEDVTVDGSARILADLARHYPGDPGVLVSAWLNKVHLQAGETLFLPAGNVHAYLSGTGVELMASSDNVLRGGLTPKHVDVAELLEVVDFRVLPAPLLPAHHVSADEAVFDPGVGDFALTVLQVRDGSLTTWQKPRPRTLLCLQGSVRIVAGEQELVLGRGETAFVGAGDHPLVVTGAGVLAAAAPGQSWGR</sequence>
<keyword evidence="5" id="KW-0479">Metal-binding</keyword>
<dbReference type="Gene3D" id="2.60.120.10">
    <property type="entry name" value="Jelly Rolls"/>
    <property type="match status" value="2"/>
</dbReference>
<dbReference type="PANTHER" id="PTHR10309:SF0">
    <property type="entry name" value="MANNOSE-6-PHOSPHATE ISOMERASE"/>
    <property type="match status" value="1"/>
</dbReference>
<accession>A0ABV5LRE6</accession>
<dbReference type="GO" id="GO:0004476">
    <property type="term" value="F:mannose-6-phosphate isomerase activity"/>
    <property type="evidence" value="ECO:0007669"/>
    <property type="project" value="UniProtKB-EC"/>
</dbReference>
<organism evidence="9 10">
    <name type="scientific">Kineococcus gynurae</name>
    <dbReference type="NCBI Taxonomy" id="452979"/>
    <lineage>
        <taxon>Bacteria</taxon>
        <taxon>Bacillati</taxon>
        <taxon>Actinomycetota</taxon>
        <taxon>Actinomycetes</taxon>
        <taxon>Kineosporiales</taxon>
        <taxon>Kineosporiaceae</taxon>
        <taxon>Kineococcus</taxon>
    </lineage>
</organism>
<comment type="cofactor">
    <cofactor evidence="2">
        <name>Zn(2+)</name>
        <dbReference type="ChEBI" id="CHEBI:29105"/>
    </cofactor>
</comment>
<gene>
    <name evidence="9" type="primary">manA</name>
    <name evidence="9" type="ORF">ACFFVI_06760</name>
</gene>
<dbReference type="InterPro" id="IPR001250">
    <property type="entry name" value="Man6P_Isoase-1"/>
</dbReference>
<evidence type="ECO:0000256" key="2">
    <source>
        <dbReference type="ARBA" id="ARBA00001947"/>
    </source>
</evidence>
<dbReference type="InterPro" id="IPR046457">
    <property type="entry name" value="PMI_typeI_cat"/>
</dbReference>
<dbReference type="PIRSF" id="PIRSF001480">
    <property type="entry name" value="Mannose-6-phosphate_isomerase"/>
    <property type="match status" value="1"/>
</dbReference>
<dbReference type="CDD" id="cd07011">
    <property type="entry name" value="cupin_PMI_type_I_N"/>
    <property type="match status" value="1"/>
</dbReference>
<evidence type="ECO:0000256" key="4">
    <source>
        <dbReference type="ARBA" id="ARBA00011956"/>
    </source>
</evidence>
<proteinExistence type="inferred from homology"/>
<dbReference type="PANTHER" id="PTHR10309">
    <property type="entry name" value="MANNOSE-6-PHOSPHATE ISOMERASE"/>
    <property type="match status" value="1"/>
</dbReference>
<keyword evidence="10" id="KW-1185">Reference proteome</keyword>
<evidence type="ECO:0000313" key="9">
    <source>
        <dbReference type="EMBL" id="MFB9376665.1"/>
    </source>
</evidence>
<comment type="catalytic activity">
    <reaction evidence="1">
        <text>D-mannose 6-phosphate = D-fructose 6-phosphate</text>
        <dbReference type="Rhea" id="RHEA:12356"/>
        <dbReference type="ChEBI" id="CHEBI:58735"/>
        <dbReference type="ChEBI" id="CHEBI:61527"/>
        <dbReference type="EC" id="5.3.1.8"/>
    </reaction>
</comment>
<dbReference type="EC" id="5.3.1.8" evidence="4"/>